<dbReference type="InterPro" id="IPR011707">
    <property type="entry name" value="Cu-oxidase-like_N"/>
</dbReference>
<dbReference type="GO" id="GO:0010106">
    <property type="term" value="P:cellular response to iron ion starvation"/>
    <property type="evidence" value="ECO:0007669"/>
    <property type="project" value="TreeGrafter"/>
</dbReference>
<name>A0A1G4KCY5_9SACH</name>
<evidence type="ECO:0000256" key="8">
    <source>
        <dbReference type="ARBA" id="ARBA00023008"/>
    </source>
</evidence>
<dbReference type="InterPro" id="IPR008972">
    <property type="entry name" value="Cupredoxin"/>
</dbReference>
<reference evidence="16 17" key="1">
    <citation type="submission" date="2016-03" db="EMBL/GenBank/DDBJ databases">
        <authorList>
            <person name="Devillers H."/>
        </authorList>
    </citation>
    <scope>NUCLEOTIDE SEQUENCE [LARGE SCALE GENOMIC DNA]</scope>
    <source>
        <strain evidence="16">CBS 11717</strain>
    </source>
</reference>
<dbReference type="EMBL" id="LT598469">
    <property type="protein sequence ID" value="SCV02253.1"/>
    <property type="molecule type" value="Genomic_DNA"/>
</dbReference>
<dbReference type="FunFam" id="2.60.40.420:FF:000022">
    <property type="entry name" value="FET5p Multicopper oxidase"/>
    <property type="match status" value="1"/>
</dbReference>
<dbReference type="InterPro" id="IPR045087">
    <property type="entry name" value="Cu-oxidase_fam"/>
</dbReference>
<organism evidence="16 17">
    <name type="scientific">Lachancea mirantina</name>
    <dbReference type="NCBI Taxonomy" id="1230905"/>
    <lineage>
        <taxon>Eukaryota</taxon>
        <taxon>Fungi</taxon>
        <taxon>Dikarya</taxon>
        <taxon>Ascomycota</taxon>
        <taxon>Saccharomycotina</taxon>
        <taxon>Saccharomycetes</taxon>
        <taxon>Saccharomycetales</taxon>
        <taxon>Saccharomycetaceae</taxon>
        <taxon>Lachancea</taxon>
    </lineage>
</organism>
<dbReference type="FunFam" id="2.60.40.420:FF:000024">
    <property type="entry name" value="FET5p Multicopper oxidase"/>
    <property type="match status" value="1"/>
</dbReference>
<dbReference type="SUPFAM" id="SSF49503">
    <property type="entry name" value="Cupredoxins"/>
    <property type="match status" value="3"/>
</dbReference>
<dbReference type="Pfam" id="PF00394">
    <property type="entry name" value="Cu-oxidase"/>
    <property type="match status" value="1"/>
</dbReference>
<feature type="domain" description="Plastocyanin-like" evidence="15">
    <location>
        <begin position="30"/>
        <end position="149"/>
    </location>
</feature>
<evidence type="ECO:0000256" key="6">
    <source>
        <dbReference type="ARBA" id="ARBA00023002"/>
    </source>
</evidence>
<accession>A0A1G4KCY5</accession>
<dbReference type="InterPro" id="IPR002355">
    <property type="entry name" value="Cu_oxidase_Cu_BS"/>
</dbReference>
<keyword evidence="3" id="KW-0410">Iron transport</keyword>
<dbReference type="CDD" id="cd13877">
    <property type="entry name" value="CuRO_2_Fet3p_like"/>
    <property type="match status" value="1"/>
</dbReference>
<dbReference type="Pfam" id="PF07731">
    <property type="entry name" value="Cu-oxidase_2"/>
    <property type="match status" value="1"/>
</dbReference>
<evidence type="ECO:0000256" key="3">
    <source>
        <dbReference type="ARBA" id="ARBA00022496"/>
    </source>
</evidence>
<keyword evidence="8" id="KW-0186">Copper</keyword>
<dbReference type="PANTHER" id="PTHR11709:SF434">
    <property type="entry name" value="IRON TRANSPORT MULTICOPPER OXIDASE FET5-RELATED"/>
    <property type="match status" value="1"/>
</dbReference>
<dbReference type="PANTHER" id="PTHR11709">
    <property type="entry name" value="MULTI-COPPER OXIDASE"/>
    <property type="match status" value="1"/>
</dbReference>
<comment type="cofactor">
    <cofactor evidence="1">
        <name>Cu cation</name>
        <dbReference type="ChEBI" id="CHEBI:23378"/>
    </cofactor>
</comment>
<dbReference type="PROSITE" id="PS00080">
    <property type="entry name" value="MULTICOPPER_OXIDASE2"/>
    <property type="match status" value="1"/>
</dbReference>
<evidence type="ECO:0000256" key="11">
    <source>
        <dbReference type="SAM" id="Phobius"/>
    </source>
</evidence>
<evidence type="ECO:0000259" key="15">
    <source>
        <dbReference type="Pfam" id="PF07732"/>
    </source>
</evidence>
<evidence type="ECO:0000256" key="2">
    <source>
        <dbReference type="ARBA" id="ARBA00010609"/>
    </source>
</evidence>
<dbReference type="STRING" id="1230905.A0A1G4KCY5"/>
<dbReference type="OrthoDB" id="2121828at2759"/>
<keyword evidence="10" id="KW-0325">Glycoprotein</keyword>
<evidence type="ECO:0000256" key="12">
    <source>
        <dbReference type="SAM" id="SignalP"/>
    </source>
</evidence>
<dbReference type="InterPro" id="IPR011706">
    <property type="entry name" value="Cu-oxidase_C"/>
</dbReference>
<keyword evidence="11" id="KW-1133">Transmembrane helix</keyword>
<keyword evidence="7" id="KW-0408">Iron</keyword>
<evidence type="ECO:0000256" key="1">
    <source>
        <dbReference type="ARBA" id="ARBA00001935"/>
    </source>
</evidence>
<dbReference type="CDD" id="cd13899">
    <property type="entry name" value="CuRO_3_Fet3p"/>
    <property type="match status" value="1"/>
</dbReference>
<dbReference type="GO" id="GO:0004322">
    <property type="term" value="F:ferroxidase activity"/>
    <property type="evidence" value="ECO:0007669"/>
    <property type="project" value="TreeGrafter"/>
</dbReference>
<feature type="chain" id="PRO_5009236490" evidence="12">
    <location>
        <begin position="20"/>
        <end position="607"/>
    </location>
</feature>
<evidence type="ECO:0000256" key="10">
    <source>
        <dbReference type="ARBA" id="ARBA00023180"/>
    </source>
</evidence>
<dbReference type="AlphaFoldDB" id="A0A1G4KCY5"/>
<comment type="similarity">
    <text evidence="2">Belongs to the multicopper oxidase family.</text>
</comment>
<proteinExistence type="inferred from homology"/>
<evidence type="ECO:0000256" key="9">
    <source>
        <dbReference type="ARBA" id="ARBA00023065"/>
    </source>
</evidence>
<dbReference type="Gene3D" id="2.60.40.420">
    <property type="entry name" value="Cupredoxins - blue copper proteins"/>
    <property type="match status" value="3"/>
</dbReference>
<protein>
    <submittedName>
        <fullName evidence="16">LAMI_0G17282g1_1</fullName>
    </submittedName>
</protein>
<dbReference type="PROSITE" id="PS00079">
    <property type="entry name" value="MULTICOPPER_OXIDASE1"/>
    <property type="match status" value="2"/>
</dbReference>
<evidence type="ECO:0000256" key="7">
    <source>
        <dbReference type="ARBA" id="ARBA00023004"/>
    </source>
</evidence>
<sequence>MKCLDVFLRLSFVTLIALAQTTHEYNFTTGWVKANPDGMHEKNMIGFNGAWPLPDIHINKGDRVVIRLTNGLQNLKTSLHFHGLFHKVSEGNQNEMDGPEMVTQCPISPGDTYIYNFTVPDQVGTFWYHSHSGAQYTDGMRAALIIHDDGAPFEYDRDLTIQISDLYHKPYFQVMEEFLSRYNPTGAEPVPQNVLLNNTVNATINFEPNKTYLLRFLNVGNFISQYIYMEDHEFTVVEVDGVYVKPKTTNLLYIATGQRVAVLVHSQKTSSRNYALMQGMDATMLDVITPGLQLNRTTKIEYDSGSNDVSEYFIDSYKDAMNDFYLEPLDKMEILDDYDYQITLDVKMDNLGNGVNYAFFNNITYVAPKIPTLSTVLSAPEDLISNPWIYGDNINAFVLEHGEVIELVVNNYDDNRHPFHMHGHNFQIIQKSQGFDEDPVPYNESAPIEAFPGIPMRRDTVVLEANGHVVFRFVADNPGVWMFHCHVDWHLEQGLAAVFVEAPKQLRAMEQLSDNYKQVCRNSNMALKGNAAGDFRDWLNLENLPRQPAPLPEGFTLKGFLALAVSVLIGIWGLYTIVQYGFNENKQDDEELYSKLKKILHEAGQLE</sequence>
<evidence type="ECO:0000259" key="13">
    <source>
        <dbReference type="Pfam" id="PF00394"/>
    </source>
</evidence>
<dbReference type="GO" id="GO:0033215">
    <property type="term" value="P:reductive iron assimilation"/>
    <property type="evidence" value="ECO:0007669"/>
    <property type="project" value="TreeGrafter"/>
</dbReference>
<gene>
    <name evidence="16" type="ORF">LAMI_0G17282G</name>
</gene>
<keyword evidence="9" id="KW-0406">Ion transport</keyword>
<dbReference type="GO" id="GO:0000329">
    <property type="term" value="C:fungal-type vacuole membrane"/>
    <property type="evidence" value="ECO:0007669"/>
    <property type="project" value="TreeGrafter"/>
</dbReference>
<dbReference type="Proteomes" id="UP000191024">
    <property type="component" value="Chromosome G"/>
</dbReference>
<keyword evidence="17" id="KW-1185">Reference proteome</keyword>
<evidence type="ECO:0000259" key="14">
    <source>
        <dbReference type="Pfam" id="PF07731"/>
    </source>
</evidence>
<feature type="transmembrane region" description="Helical" evidence="11">
    <location>
        <begin position="555"/>
        <end position="578"/>
    </location>
</feature>
<dbReference type="InterPro" id="IPR001117">
    <property type="entry name" value="Cu-oxidase_2nd"/>
</dbReference>
<keyword evidence="11" id="KW-0812">Transmembrane</keyword>
<evidence type="ECO:0000256" key="4">
    <source>
        <dbReference type="ARBA" id="ARBA00022723"/>
    </source>
</evidence>
<evidence type="ECO:0000256" key="5">
    <source>
        <dbReference type="ARBA" id="ARBA00022729"/>
    </source>
</evidence>
<keyword evidence="6" id="KW-0560">Oxidoreductase</keyword>
<dbReference type="GO" id="GO:0005507">
    <property type="term" value="F:copper ion binding"/>
    <property type="evidence" value="ECO:0007669"/>
    <property type="project" value="InterPro"/>
</dbReference>
<dbReference type="Pfam" id="PF07732">
    <property type="entry name" value="Cu-oxidase_3"/>
    <property type="match status" value="1"/>
</dbReference>
<dbReference type="InterPro" id="IPR044130">
    <property type="entry name" value="CuRO_2_Fet3-like"/>
</dbReference>
<feature type="domain" description="Plastocyanin-like" evidence="14">
    <location>
        <begin position="365"/>
        <end position="504"/>
    </location>
</feature>
<feature type="signal peptide" evidence="12">
    <location>
        <begin position="1"/>
        <end position="19"/>
    </location>
</feature>
<keyword evidence="9" id="KW-0813">Transport</keyword>
<evidence type="ECO:0000313" key="16">
    <source>
        <dbReference type="EMBL" id="SCV02253.1"/>
    </source>
</evidence>
<dbReference type="CDD" id="cd13851">
    <property type="entry name" value="CuRO_1_Fet3p"/>
    <property type="match status" value="1"/>
</dbReference>
<keyword evidence="4" id="KW-0479">Metal-binding</keyword>
<keyword evidence="5 12" id="KW-0732">Signal</keyword>
<dbReference type="InterPro" id="IPR033138">
    <property type="entry name" value="Cu_oxidase_CS"/>
</dbReference>
<evidence type="ECO:0000313" key="17">
    <source>
        <dbReference type="Proteomes" id="UP000191024"/>
    </source>
</evidence>
<feature type="domain" description="Plastocyanin-like" evidence="13">
    <location>
        <begin position="158"/>
        <end position="279"/>
    </location>
</feature>
<keyword evidence="11" id="KW-0472">Membrane</keyword>